<name>A0A379SED7_SALER</name>
<evidence type="ECO:0000313" key="2">
    <source>
        <dbReference type="Proteomes" id="UP000254332"/>
    </source>
</evidence>
<proteinExistence type="predicted"/>
<dbReference type="Gene3D" id="1.10.10.10">
    <property type="entry name" value="Winged helix-like DNA-binding domain superfamily/Winged helix DNA-binding domain"/>
    <property type="match status" value="1"/>
</dbReference>
<dbReference type="InterPro" id="IPR036388">
    <property type="entry name" value="WH-like_DNA-bd_sf"/>
</dbReference>
<sequence>METDRVLVRVRDEFSHILPPVVADMIDQPLYIAVAMWGLREDTLLTTKVVSRTFLLTQGRARDILHYIVHEGRSHVVCNTLILSSENSGNDRCRALKIMQVNKASPDSVRRIRTSVLTKSSSIASVRDIPTGSMSELQSLRRWMCIRRTGEVWLPNGNSEE</sequence>
<dbReference type="EMBL" id="UGWQ01000004">
    <property type="protein sequence ID" value="SUG27767.1"/>
    <property type="molecule type" value="Genomic_DNA"/>
</dbReference>
<accession>A0A379SED7</accession>
<dbReference type="Proteomes" id="UP000254332">
    <property type="component" value="Unassembled WGS sequence"/>
</dbReference>
<protein>
    <submittedName>
        <fullName evidence="1">Transcriptional activator CaiF</fullName>
    </submittedName>
</protein>
<dbReference type="AlphaFoldDB" id="A0A379SED7"/>
<gene>
    <name evidence="1" type="primary">caiF</name>
    <name evidence="1" type="ORF">NCTC10718_05097</name>
</gene>
<reference evidence="1 2" key="1">
    <citation type="submission" date="2018-06" db="EMBL/GenBank/DDBJ databases">
        <authorList>
            <consortium name="Pathogen Informatics"/>
            <person name="Doyle S."/>
        </authorList>
    </citation>
    <scope>NUCLEOTIDE SEQUENCE [LARGE SCALE GENOMIC DNA]</scope>
    <source>
        <strain evidence="1 2">NCTC10718</strain>
    </source>
</reference>
<organism evidence="1 2">
    <name type="scientific">Salmonella enterica</name>
    <name type="common">Salmonella choleraesuis</name>
    <dbReference type="NCBI Taxonomy" id="28901"/>
    <lineage>
        <taxon>Bacteria</taxon>
        <taxon>Pseudomonadati</taxon>
        <taxon>Pseudomonadota</taxon>
        <taxon>Gammaproteobacteria</taxon>
        <taxon>Enterobacterales</taxon>
        <taxon>Enterobacteriaceae</taxon>
        <taxon>Salmonella</taxon>
    </lineage>
</organism>
<evidence type="ECO:0000313" key="1">
    <source>
        <dbReference type="EMBL" id="SUG27767.1"/>
    </source>
</evidence>